<dbReference type="GO" id="GO:0003735">
    <property type="term" value="F:structural constituent of ribosome"/>
    <property type="evidence" value="ECO:0007669"/>
    <property type="project" value="InterPro"/>
</dbReference>
<gene>
    <name evidence="4" type="ORF">HON47_02990</name>
</gene>
<evidence type="ECO:0000256" key="2">
    <source>
        <dbReference type="ARBA" id="ARBA00022980"/>
    </source>
</evidence>
<dbReference type="GO" id="GO:1990904">
    <property type="term" value="C:ribonucleoprotein complex"/>
    <property type="evidence" value="ECO:0007669"/>
    <property type="project" value="UniProtKB-KW"/>
</dbReference>
<keyword evidence="2 4" id="KW-0689">Ribosomal protein</keyword>
<dbReference type="AlphaFoldDB" id="A0A8T5GEG9"/>
<dbReference type="GO" id="GO:0006412">
    <property type="term" value="P:translation"/>
    <property type="evidence" value="ECO:0007669"/>
    <property type="project" value="InterPro"/>
</dbReference>
<evidence type="ECO:0000256" key="3">
    <source>
        <dbReference type="ARBA" id="ARBA00023274"/>
    </source>
</evidence>
<dbReference type="Proteomes" id="UP000722459">
    <property type="component" value="Unassembled WGS sequence"/>
</dbReference>
<dbReference type="PANTHER" id="PTHR10369">
    <property type="entry name" value="60S RIBOSOMAL PROTEIN L36A/L44"/>
    <property type="match status" value="1"/>
</dbReference>
<keyword evidence="3" id="KW-0687">Ribonucleoprotein</keyword>
<comment type="similarity">
    <text evidence="1">Belongs to the eukaryotic ribosomal protein eL42 family.</text>
</comment>
<accession>A0A8T5GEG9</accession>
<organism evidence="4 5">
    <name type="scientific">Candidatus Iainarchaeum sp</name>
    <dbReference type="NCBI Taxonomy" id="3101447"/>
    <lineage>
        <taxon>Archaea</taxon>
        <taxon>Candidatus Iainarchaeota</taxon>
        <taxon>Candidatus Iainarchaeia</taxon>
        <taxon>Candidatus Iainarchaeales</taxon>
        <taxon>Candidatus Iainarchaeaceae</taxon>
        <taxon>Candidatus Iainarchaeum</taxon>
    </lineage>
</organism>
<dbReference type="InterPro" id="IPR011332">
    <property type="entry name" value="Ribosomal_zn-bd"/>
</dbReference>
<dbReference type="Pfam" id="PF00935">
    <property type="entry name" value="Ribosomal_L44"/>
    <property type="match status" value="1"/>
</dbReference>
<dbReference type="GO" id="GO:0005840">
    <property type="term" value="C:ribosome"/>
    <property type="evidence" value="ECO:0007669"/>
    <property type="project" value="UniProtKB-KW"/>
</dbReference>
<evidence type="ECO:0000256" key="1">
    <source>
        <dbReference type="ARBA" id="ARBA00009364"/>
    </source>
</evidence>
<dbReference type="Gene3D" id="3.10.450.80">
    <property type="match status" value="1"/>
</dbReference>
<dbReference type="InterPro" id="IPR000552">
    <property type="entry name" value="Ribosomal_eL44"/>
</dbReference>
<evidence type="ECO:0000313" key="4">
    <source>
        <dbReference type="EMBL" id="MBT4870514.1"/>
    </source>
</evidence>
<dbReference type="EMBL" id="JABJNZ010000040">
    <property type="protein sequence ID" value="MBT4870514.1"/>
    <property type="molecule type" value="Genomic_DNA"/>
</dbReference>
<dbReference type="InterPro" id="IPR053708">
    <property type="entry name" value="Ribosomal_LSU_eL42"/>
</dbReference>
<evidence type="ECO:0000313" key="5">
    <source>
        <dbReference type="Proteomes" id="UP000722459"/>
    </source>
</evidence>
<proteinExistence type="inferred from homology"/>
<protein>
    <submittedName>
        <fullName evidence="4">50S ribosomal protein L44e</fullName>
    </submittedName>
</protein>
<name>A0A8T5GEG9_9ARCH</name>
<dbReference type="SUPFAM" id="SSF57829">
    <property type="entry name" value="Zn-binding ribosomal proteins"/>
    <property type="match status" value="1"/>
</dbReference>
<sequence>MNVPKEKKLYCKKCNKHTKHKLKEFKPGKGRTLAQGNVRHEKNTNHGYGGRYKYIATVKKQNKTPAFVAECPICKAKVPYSLGKRMKKITQK</sequence>
<comment type="caution">
    <text evidence="4">The sequence shown here is derived from an EMBL/GenBank/DDBJ whole genome shotgun (WGS) entry which is preliminary data.</text>
</comment>
<reference evidence="4" key="1">
    <citation type="journal article" date="2021" name="ISME J.">
        <title>Mercury methylation by metabolically versatile and cosmopolitan marine bacteria.</title>
        <authorList>
            <person name="Lin H."/>
            <person name="Ascher D.B."/>
            <person name="Myung Y."/>
            <person name="Lamborg C.H."/>
            <person name="Hallam S.J."/>
            <person name="Gionfriddo C.M."/>
            <person name="Holt K.E."/>
            <person name="Moreau J.W."/>
        </authorList>
    </citation>
    <scope>NUCLEOTIDE SEQUENCE</scope>
    <source>
        <strain evidence="4">SI075_bin30</strain>
    </source>
</reference>